<reference evidence="3" key="1">
    <citation type="submission" date="2013-03" db="EMBL/GenBank/DDBJ databases">
        <title>The Genome Sequence of Anopheles dirus WRAIR2.</title>
        <authorList>
            <consortium name="The Broad Institute Genomics Platform"/>
            <person name="Neafsey D.E."/>
            <person name="Walton C."/>
            <person name="Walker B."/>
            <person name="Young S.K."/>
            <person name="Zeng Q."/>
            <person name="Gargeya S."/>
            <person name="Fitzgerald M."/>
            <person name="Haas B."/>
            <person name="Abouelleil A."/>
            <person name="Allen A.W."/>
            <person name="Alvarado L."/>
            <person name="Arachchi H.M."/>
            <person name="Berlin A.M."/>
            <person name="Chapman S.B."/>
            <person name="Gainer-Dewar J."/>
            <person name="Goldberg J."/>
            <person name="Griggs A."/>
            <person name="Gujja S."/>
            <person name="Hansen M."/>
            <person name="Howarth C."/>
            <person name="Imamovic A."/>
            <person name="Ireland A."/>
            <person name="Larimer J."/>
            <person name="McCowan C."/>
            <person name="Murphy C."/>
            <person name="Pearson M."/>
            <person name="Poon T.W."/>
            <person name="Priest M."/>
            <person name="Roberts A."/>
            <person name="Saif S."/>
            <person name="Shea T."/>
            <person name="Sisk P."/>
            <person name="Sykes S."/>
            <person name="Wortman J."/>
            <person name="Nusbaum C."/>
            <person name="Birren B."/>
        </authorList>
    </citation>
    <scope>NUCLEOTIDE SEQUENCE [LARGE SCALE GENOMIC DNA]</scope>
    <source>
        <strain evidence="3">WRAIR2</strain>
    </source>
</reference>
<name>A0A182NRD3_9DIPT</name>
<dbReference type="Proteomes" id="UP000075884">
    <property type="component" value="Unassembled WGS sequence"/>
</dbReference>
<dbReference type="AlphaFoldDB" id="A0A182NRD3"/>
<evidence type="ECO:0000256" key="1">
    <source>
        <dbReference type="SAM" id="SignalP"/>
    </source>
</evidence>
<feature type="signal peptide" evidence="1">
    <location>
        <begin position="1"/>
        <end position="19"/>
    </location>
</feature>
<evidence type="ECO:0000313" key="2">
    <source>
        <dbReference type="EnsemblMetazoa" id="ADIR010223-PA"/>
    </source>
</evidence>
<protein>
    <submittedName>
        <fullName evidence="2">Uncharacterized protein</fullName>
    </submittedName>
</protein>
<feature type="chain" id="PRO_5008130393" evidence="1">
    <location>
        <begin position="20"/>
        <end position="59"/>
    </location>
</feature>
<accession>A0A182NRD3</accession>
<evidence type="ECO:0000313" key="3">
    <source>
        <dbReference type="Proteomes" id="UP000075884"/>
    </source>
</evidence>
<dbReference type="VEuPathDB" id="VectorBase:ADIR010223"/>
<organism evidence="2 3">
    <name type="scientific">Anopheles dirus</name>
    <dbReference type="NCBI Taxonomy" id="7168"/>
    <lineage>
        <taxon>Eukaryota</taxon>
        <taxon>Metazoa</taxon>
        <taxon>Ecdysozoa</taxon>
        <taxon>Arthropoda</taxon>
        <taxon>Hexapoda</taxon>
        <taxon>Insecta</taxon>
        <taxon>Pterygota</taxon>
        <taxon>Neoptera</taxon>
        <taxon>Endopterygota</taxon>
        <taxon>Diptera</taxon>
        <taxon>Nematocera</taxon>
        <taxon>Culicoidea</taxon>
        <taxon>Culicidae</taxon>
        <taxon>Anophelinae</taxon>
        <taxon>Anopheles</taxon>
    </lineage>
</organism>
<keyword evidence="3" id="KW-1185">Reference proteome</keyword>
<dbReference type="EnsemblMetazoa" id="ADIR010223-RA">
    <property type="protein sequence ID" value="ADIR010223-PA"/>
    <property type="gene ID" value="ADIR010223"/>
</dbReference>
<reference evidence="2" key="2">
    <citation type="submission" date="2020-05" db="UniProtKB">
        <authorList>
            <consortium name="EnsemblMetazoa"/>
        </authorList>
    </citation>
    <scope>IDENTIFICATION</scope>
    <source>
        <strain evidence="2">WRAIR2</strain>
    </source>
</reference>
<proteinExistence type="predicted"/>
<keyword evidence="1" id="KW-0732">Signal</keyword>
<sequence length="59" mass="6476">MKLVWFVAFLLALVCGALGQECPKGFQQQDGQCVTPRPVHGECPAKSTYSVNKNLCIYS</sequence>